<evidence type="ECO:0000256" key="1">
    <source>
        <dbReference type="ARBA" id="ARBA00023012"/>
    </source>
</evidence>
<keyword evidence="1" id="KW-0902">Two-component regulatory system</keyword>
<feature type="modified residue" description="Phosphohistidine" evidence="2">
    <location>
        <position position="51"/>
    </location>
</feature>
<dbReference type="Proteomes" id="UP001628193">
    <property type="component" value="Unassembled WGS sequence"/>
</dbReference>
<evidence type="ECO:0000313" key="5">
    <source>
        <dbReference type="Proteomes" id="UP001628193"/>
    </source>
</evidence>
<dbReference type="Gene3D" id="1.20.120.160">
    <property type="entry name" value="HPT domain"/>
    <property type="match status" value="1"/>
</dbReference>
<organism evidence="4 5">
    <name type="scientific">Candidatus Magnetaquiglobus chichijimensis</name>
    <dbReference type="NCBI Taxonomy" id="3141448"/>
    <lineage>
        <taxon>Bacteria</taxon>
        <taxon>Pseudomonadati</taxon>
        <taxon>Pseudomonadota</taxon>
        <taxon>Magnetococcia</taxon>
        <taxon>Magnetococcales</taxon>
        <taxon>Candidatus Magnetaquicoccaceae</taxon>
        <taxon>Candidatus Magnetaquiglobus</taxon>
    </lineage>
</organism>
<dbReference type="Pfam" id="PF01627">
    <property type="entry name" value="Hpt"/>
    <property type="match status" value="1"/>
</dbReference>
<dbReference type="InterPro" id="IPR036641">
    <property type="entry name" value="HPT_dom_sf"/>
</dbReference>
<protein>
    <recommendedName>
        <fullName evidence="3">HPt domain-containing protein</fullName>
    </recommendedName>
</protein>
<gene>
    <name evidence="4" type="ORF">SIID45300_00629</name>
</gene>
<reference evidence="4 5" key="1">
    <citation type="submission" date="2024-05" db="EMBL/GenBank/DDBJ databases">
        <authorList>
            <consortium name="Candidatus Magnetaquicoccaceae bacterium FCR-1 genome sequencing consortium"/>
            <person name="Shimoshige H."/>
            <person name="Shimamura S."/>
            <person name="Taoka A."/>
            <person name="Kobayashi H."/>
            <person name="Maekawa T."/>
        </authorList>
    </citation>
    <scope>NUCLEOTIDE SEQUENCE [LARGE SCALE GENOMIC DNA]</scope>
    <source>
        <strain evidence="4 5">FCR-1</strain>
    </source>
</reference>
<keyword evidence="2" id="KW-0597">Phosphoprotein</keyword>
<accession>A0ABQ0C605</accession>
<dbReference type="EMBL" id="BAAFGK010000002">
    <property type="protein sequence ID" value="GAB0056323.1"/>
    <property type="molecule type" value="Genomic_DNA"/>
</dbReference>
<feature type="domain" description="HPt" evidence="3">
    <location>
        <begin position="12"/>
        <end position="103"/>
    </location>
</feature>
<comment type="caution">
    <text evidence="4">The sequence shown here is derived from an EMBL/GenBank/DDBJ whole genome shotgun (WGS) entry which is preliminary data.</text>
</comment>
<dbReference type="PROSITE" id="PS50894">
    <property type="entry name" value="HPT"/>
    <property type="match status" value="1"/>
</dbReference>
<dbReference type="SUPFAM" id="SSF47226">
    <property type="entry name" value="Histidine-containing phosphotransfer domain, HPT domain"/>
    <property type="match status" value="1"/>
</dbReference>
<dbReference type="InterPro" id="IPR008207">
    <property type="entry name" value="Sig_transdc_His_kin_Hpt_dom"/>
</dbReference>
<sequence length="103" mass="11224">MSGGLEKIVVRIDADLAEIAPGYLENRRKDLEQLPLALASGDFNLLRTLGHRMKGSGAGYGFDAISEIGRAIEEAAKREDRPGVEHGIAELVAYLERLEVVYA</sequence>
<reference evidence="4 5" key="2">
    <citation type="submission" date="2024-09" db="EMBL/GenBank/DDBJ databases">
        <title>Draft genome sequence of Candidatus Magnetaquicoccaceae bacterium FCR-1.</title>
        <authorList>
            <person name="Shimoshige H."/>
            <person name="Shimamura S."/>
            <person name="Taoka A."/>
            <person name="Kobayashi H."/>
            <person name="Maekawa T."/>
        </authorList>
    </citation>
    <scope>NUCLEOTIDE SEQUENCE [LARGE SCALE GENOMIC DNA]</scope>
    <source>
        <strain evidence="4 5">FCR-1</strain>
    </source>
</reference>
<evidence type="ECO:0000313" key="4">
    <source>
        <dbReference type="EMBL" id="GAB0056323.1"/>
    </source>
</evidence>
<evidence type="ECO:0000259" key="3">
    <source>
        <dbReference type="PROSITE" id="PS50894"/>
    </source>
</evidence>
<dbReference type="RefSeq" id="WP_420904034.1">
    <property type="nucleotide sequence ID" value="NZ_BAAFGK010000002.1"/>
</dbReference>
<name>A0ABQ0C605_9PROT</name>
<evidence type="ECO:0000256" key="2">
    <source>
        <dbReference type="PROSITE-ProRule" id="PRU00110"/>
    </source>
</evidence>
<keyword evidence="5" id="KW-1185">Reference proteome</keyword>
<proteinExistence type="predicted"/>